<dbReference type="Pfam" id="PF24096">
    <property type="entry name" value="DUF7379"/>
    <property type="match status" value="1"/>
</dbReference>
<organism evidence="4 5">
    <name type="scientific">Dechloromonas hankyongensis</name>
    <dbReference type="NCBI Taxonomy" id="2908002"/>
    <lineage>
        <taxon>Bacteria</taxon>
        <taxon>Pseudomonadati</taxon>
        <taxon>Pseudomonadota</taxon>
        <taxon>Betaproteobacteria</taxon>
        <taxon>Rhodocyclales</taxon>
        <taxon>Azonexaceae</taxon>
        <taxon>Dechloromonas</taxon>
    </lineage>
</organism>
<dbReference type="InterPro" id="IPR029058">
    <property type="entry name" value="AB_hydrolase_fold"/>
</dbReference>
<dbReference type="InterPro" id="IPR029030">
    <property type="entry name" value="Caspase-like_dom_sf"/>
</dbReference>
<evidence type="ECO:0000256" key="1">
    <source>
        <dbReference type="SAM" id="MobiDB-lite"/>
    </source>
</evidence>
<dbReference type="Pfam" id="PF12770">
    <property type="entry name" value="CHAT"/>
    <property type="match status" value="1"/>
</dbReference>
<dbReference type="PANTHER" id="PTHR37946">
    <property type="entry name" value="SLL1969 PROTEIN"/>
    <property type="match status" value="1"/>
</dbReference>
<dbReference type="Gene3D" id="3.40.50.1820">
    <property type="entry name" value="alpha/beta hydrolase"/>
    <property type="match status" value="1"/>
</dbReference>
<sequence>MAQRMFKLRGVREEIRRRGAGGPQPQFSLTPGTARDGGGDVVEVSGDTVVRVELDNGFVLWSRMDDLSRDFGVPPARDGDGTWEIARLAPRRATSSERGLTGLAVRILDFFGIDLAEKSAGALGKHFEEKLIGKHPPGFYRLDLGGDFALKAVADNDAIAADAGPILVFLHGTASSTEGSFGKLWDSGNLEGARLRQSLLPLYGDRVFALEHRTLTESPIANALAVAQRLPAGADVHLVSHSRGGLVGEVLCLAGCADLAATLTAEQVHTLFAADRTLAPQLGLLPLSNEQMKARDTAYDAERQRLLDLVAVLEQKKLRIGRFVRVACPARGTTLASGRLDRWLSVLDYVATAATGDGLFTGGLDFLLAVVKERTDPRTLPGVEAMMPGSALTRLLNNTPELVTTADLSVIAGDIEAGDGLWNSLKVLATDWFYRNEHDLVVDTASMGGGLLRLGGAARIRQDQGAKVNHFRYFTNDQSVRWLSAGLTRADGDSGGFQPLAPKPSAAPRCAAAIVRSRSGNKPRPIAVVLPGTMGSELTASDDPVWLNYWALLRGGLKKIAMGRDNIAPVGLVDQFYGPLVEFLARSHQVEIFPYDWRYSVRKAAARLAVMLEPLVSQAERSGQPLRLVAHSMGGLVVRSMIADGGAGSALWKRITRLPGARFLMLGTPNLGSYEAVRWLTGFNPTQSKLSLLDITQSTDQIINLVSRYPGLLELLPFAPDDPDFTDVSRWQKLRQDMGAQWDTAQAADLQEAGATWAFLKTAAPDPRYMAYVAGCQPATVIDYQLTPGEVLFRPDLKRIEFIATREGDGTVAWSSGRLPGVPLWYVDNTAHDMLCAQPKAFPGYLDILVNGQTTLLPTTPPARSRAAAGEERFVLPASPPADGIPAPEDIASLGFSGQLPESVEGEPVTAPVTISIRHGNLSYARHPVLVGHYTGDTMISAEAALDRQLAGRLTRRLDLGIYPGPLGSHSTFFNDSPAAKPMGAIVVGLGEIGALSPCLLETSIRAALLDYALKVAYWPDARFGEEGRPRSAAVTCLLVGTGGGGMPVGDSLEAILRAALAANRALAEQKLDGRVLIDRLELLELYEDVAISAAEALGRILQNEQLAAAITWPAGAVETAQAGRRRVRFDGANEWYQRLEIVRQDDKLRFLFPTDKARAEETLATGQLALAEAFVQAASRDTGRNTEATKTLYEMLLPLRLRELAPQQGNLVIIVDRQSARYPWELLENRWSDGERPPSVGAGFVRQFRTESFRQRPVRSPGNTALVIGNPDLQGCADFCDLPGARDEAQAVADQLSSDGYDVTDCIDQATTPIMEMLHKNCWRILHLAGHGVHEYALTTGKISGMVIGPNSFLTPGDIAQMRFVPELVFINCCHLGRLDGARPLDRLGLAANLGEEFINMGVRAVVAAGWAVDDRAGQAFAATFYRGMLAGETFGEAVRAAREDAWLRFPDVNTWGAYQCYGDPDFRFYRDGAAPRHNLTPFATAHELVAELENLTADLRAGATDDAAGKLERRLARIPANQKDGWLARAEVQAALGLAWGEARCWSEAIACLEAALTADKGECSMKALEQYANFRVRYAAELWQKAARQTAKNREKTRQEQAGRIESAILDLDTLCRRAPTVERLNLLGSAYKRLALIEDEGPRRTEALVNMAQHYRLAYERKRDAYAFTNWLAGSLLTRQHGEALGTADPATLQRDLEALLRELAQRNDADPNFWDSASLADLQLMRLLMQPAAPRRKRGDTTLPPAMGVLATYRNAIARGASPREVSSVAENIAFLIELWSPGDKPKQRILQQIQENLS</sequence>
<keyword evidence="5" id="KW-1185">Reference proteome</keyword>
<dbReference type="InterPro" id="IPR055803">
    <property type="entry name" value="DUF7379"/>
</dbReference>
<dbReference type="EMBL" id="JAKLTN010000003">
    <property type="protein sequence ID" value="MCG2578507.1"/>
    <property type="molecule type" value="Genomic_DNA"/>
</dbReference>
<dbReference type="SUPFAM" id="SSF53474">
    <property type="entry name" value="alpha/beta-Hydrolases"/>
    <property type="match status" value="2"/>
</dbReference>
<dbReference type="InterPro" id="IPR003386">
    <property type="entry name" value="LACT/PDAT_acylTrfase"/>
</dbReference>
<feature type="domain" description="CHAT" evidence="2">
    <location>
        <begin position="1188"/>
        <end position="1465"/>
    </location>
</feature>
<dbReference type="InterPro" id="IPR024983">
    <property type="entry name" value="CHAT_dom"/>
</dbReference>
<reference evidence="4" key="1">
    <citation type="submission" date="2022-01" db="EMBL/GenBank/DDBJ databases">
        <authorList>
            <person name="Jo J.-H."/>
            <person name="Im W.-T."/>
        </authorList>
    </citation>
    <scope>NUCLEOTIDE SEQUENCE</scope>
    <source>
        <strain evidence="4">XY25</strain>
    </source>
</reference>
<feature type="domain" description="DUF7379" evidence="3">
    <location>
        <begin position="167"/>
        <end position="253"/>
    </location>
</feature>
<proteinExistence type="predicted"/>
<feature type="region of interest" description="Disordered" evidence="1">
    <location>
        <begin position="15"/>
        <end position="38"/>
    </location>
</feature>
<name>A0ABS9K5Q8_9RHOO</name>
<evidence type="ECO:0000259" key="2">
    <source>
        <dbReference type="Pfam" id="PF12770"/>
    </source>
</evidence>
<dbReference type="PANTHER" id="PTHR37946:SF1">
    <property type="entry name" value="SLL1969 PROTEIN"/>
    <property type="match status" value="1"/>
</dbReference>
<evidence type="ECO:0000313" key="5">
    <source>
        <dbReference type="Proteomes" id="UP001165384"/>
    </source>
</evidence>
<protein>
    <submittedName>
        <fullName evidence="4">CHAT domain-containing protein</fullName>
    </submittedName>
</protein>
<dbReference type="RefSeq" id="WP_275711879.1">
    <property type="nucleotide sequence ID" value="NZ_JAKLTN010000003.1"/>
</dbReference>
<dbReference type="Pfam" id="PF02450">
    <property type="entry name" value="LCAT"/>
    <property type="match status" value="1"/>
</dbReference>
<evidence type="ECO:0000313" key="4">
    <source>
        <dbReference type="EMBL" id="MCG2578507.1"/>
    </source>
</evidence>
<evidence type="ECO:0000259" key="3">
    <source>
        <dbReference type="Pfam" id="PF24096"/>
    </source>
</evidence>
<accession>A0ABS9K5Q8</accession>
<dbReference type="SUPFAM" id="SSF52129">
    <property type="entry name" value="Caspase-like"/>
    <property type="match status" value="1"/>
</dbReference>
<dbReference type="Proteomes" id="UP001165384">
    <property type="component" value="Unassembled WGS sequence"/>
</dbReference>
<gene>
    <name evidence="4" type="ORF">LZ012_16040</name>
</gene>
<dbReference type="Pfam" id="PF20308">
    <property type="entry name" value="TPR-S"/>
    <property type="match status" value="1"/>
</dbReference>
<dbReference type="InterPro" id="IPR046880">
    <property type="entry name" value="TPR-S"/>
</dbReference>
<comment type="caution">
    <text evidence="4">The sequence shown here is derived from an EMBL/GenBank/DDBJ whole genome shotgun (WGS) entry which is preliminary data.</text>
</comment>